<dbReference type="STRING" id="1805282.AUJ44_01100"/>
<dbReference type="Pfam" id="PF00689">
    <property type="entry name" value="Cation_ATPase_C"/>
    <property type="match status" value="1"/>
</dbReference>
<evidence type="ECO:0000256" key="1">
    <source>
        <dbReference type="ARBA" id="ARBA00004127"/>
    </source>
</evidence>
<dbReference type="AlphaFoldDB" id="A0A1J4V7J8"/>
<keyword evidence="9 10" id="KW-0472">Membrane</keyword>
<feature type="transmembrane region" description="Helical" evidence="10">
    <location>
        <begin position="716"/>
        <end position="738"/>
    </location>
</feature>
<dbReference type="Gene3D" id="2.70.150.10">
    <property type="entry name" value="Calcium-transporting ATPase, cytoplasmic transduction domain A"/>
    <property type="match status" value="1"/>
</dbReference>
<comment type="caution">
    <text evidence="12">The sequence shown here is derived from an EMBL/GenBank/DDBJ whole genome shotgun (WGS) entry which is preliminary data.</text>
</comment>
<comment type="subcellular location">
    <subcellularLocation>
        <location evidence="1">Endomembrane system</location>
        <topology evidence="1">Multi-pass membrane protein</topology>
    </subcellularLocation>
</comment>
<dbReference type="InterPro" id="IPR006068">
    <property type="entry name" value="ATPase_P-typ_cation-transptr_C"/>
</dbReference>
<organism evidence="12 13">
    <name type="scientific">Candidatus Nomurabacteria bacterium CG1_02_47_685</name>
    <dbReference type="NCBI Taxonomy" id="1805282"/>
    <lineage>
        <taxon>Bacteria</taxon>
        <taxon>Candidatus Nomuraibacteriota</taxon>
    </lineage>
</organism>
<feature type="transmembrane region" description="Helical" evidence="10">
    <location>
        <begin position="817"/>
        <end position="835"/>
    </location>
</feature>
<dbReference type="InterPro" id="IPR023299">
    <property type="entry name" value="ATPase_P-typ_cyto_dom_N"/>
</dbReference>
<dbReference type="FunFam" id="2.70.150.10:FF:000160">
    <property type="entry name" value="Sarcoplasmic/endoplasmic reticulum calcium ATPase 1"/>
    <property type="match status" value="1"/>
</dbReference>
<dbReference type="SFLD" id="SFLDG00002">
    <property type="entry name" value="C1.7:_P-type_atpase_like"/>
    <property type="match status" value="1"/>
</dbReference>
<dbReference type="SMART" id="SM00831">
    <property type="entry name" value="Cation_ATPase_N"/>
    <property type="match status" value="1"/>
</dbReference>
<keyword evidence="6" id="KW-0460">Magnesium</keyword>
<dbReference type="PRINTS" id="PR00119">
    <property type="entry name" value="CATATPASE"/>
</dbReference>
<dbReference type="PRINTS" id="PR00120">
    <property type="entry name" value="HATPASE"/>
</dbReference>
<evidence type="ECO:0000313" key="13">
    <source>
        <dbReference type="Proteomes" id="UP000183206"/>
    </source>
</evidence>
<proteinExistence type="predicted"/>
<evidence type="ECO:0000259" key="11">
    <source>
        <dbReference type="SMART" id="SM00831"/>
    </source>
</evidence>
<dbReference type="InterPro" id="IPR004014">
    <property type="entry name" value="ATPase_P-typ_cation-transptr_N"/>
</dbReference>
<dbReference type="SUPFAM" id="SSF81665">
    <property type="entry name" value="Calcium ATPase, transmembrane domain M"/>
    <property type="match status" value="1"/>
</dbReference>
<evidence type="ECO:0000256" key="8">
    <source>
        <dbReference type="ARBA" id="ARBA00022989"/>
    </source>
</evidence>
<evidence type="ECO:0000313" key="12">
    <source>
        <dbReference type="EMBL" id="OIO33108.1"/>
    </source>
</evidence>
<evidence type="ECO:0000256" key="10">
    <source>
        <dbReference type="SAM" id="Phobius"/>
    </source>
</evidence>
<dbReference type="Gene3D" id="3.40.1110.10">
    <property type="entry name" value="Calcium-transporting ATPase, cytoplasmic domain N"/>
    <property type="match status" value="1"/>
</dbReference>
<dbReference type="SFLD" id="SFLDF00027">
    <property type="entry name" value="p-type_atpase"/>
    <property type="match status" value="1"/>
</dbReference>
<dbReference type="InterPro" id="IPR001757">
    <property type="entry name" value="P_typ_ATPase"/>
</dbReference>
<dbReference type="Pfam" id="PF00690">
    <property type="entry name" value="Cation_ATPase_N"/>
    <property type="match status" value="1"/>
</dbReference>
<evidence type="ECO:0000256" key="3">
    <source>
        <dbReference type="ARBA" id="ARBA00022692"/>
    </source>
</evidence>
<keyword evidence="8 10" id="KW-1133">Transmembrane helix</keyword>
<dbReference type="SFLD" id="SFLDS00003">
    <property type="entry name" value="Haloacid_Dehalogenase"/>
    <property type="match status" value="1"/>
</dbReference>
<dbReference type="EMBL" id="MNVO01000019">
    <property type="protein sequence ID" value="OIO33108.1"/>
    <property type="molecule type" value="Genomic_DNA"/>
</dbReference>
<feature type="transmembrane region" description="Helical" evidence="10">
    <location>
        <begin position="61"/>
        <end position="77"/>
    </location>
</feature>
<dbReference type="Pfam" id="PF00122">
    <property type="entry name" value="E1-E2_ATPase"/>
    <property type="match status" value="1"/>
</dbReference>
<feature type="domain" description="Cation-transporting P-type ATPase N-terminal" evidence="11">
    <location>
        <begin position="5"/>
        <end position="78"/>
    </location>
</feature>
<dbReference type="InterPro" id="IPR036412">
    <property type="entry name" value="HAD-like_sf"/>
</dbReference>
<keyword evidence="4" id="KW-0547">Nucleotide-binding</keyword>
<evidence type="ECO:0000256" key="4">
    <source>
        <dbReference type="ARBA" id="ARBA00022741"/>
    </source>
</evidence>
<name>A0A1J4V7J8_9BACT</name>
<dbReference type="InterPro" id="IPR023214">
    <property type="entry name" value="HAD_sf"/>
</dbReference>
<dbReference type="GO" id="GO:0005524">
    <property type="term" value="F:ATP binding"/>
    <property type="evidence" value="ECO:0007669"/>
    <property type="project" value="UniProtKB-KW"/>
</dbReference>
<feature type="transmembrane region" description="Helical" evidence="10">
    <location>
        <begin position="779"/>
        <end position="797"/>
    </location>
</feature>
<evidence type="ECO:0000256" key="7">
    <source>
        <dbReference type="ARBA" id="ARBA00022967"/>
    </source>
</evidence>
<dbReference type="Pfam" id="PF13246">
    <property type="entry name" value="Cation_ATPase"/>
    <property type="match status" value="1"/>
</dbReference>
<keyword evidence="3 10" id="KW-0812">Transmembrane</keyword>
<dbReference type="SUPFAM" id="SSF56784">
    <property type="entry name" value="HAD-like"/>
    <property type="match status" value="1"/>
</dbReference>
<dbReference type="Proteomes" id="UP000183206">
    <property type="component" value="Unassembled WGS sequence"/>
</dbReference>
<feature type="transmembrane region" description="Helical" evidence="10">
    <location>
        <begin position="83"/>
        <end position="101"/>
    </location>
</feature>
<keyword evidence="2" id="KW-0597">Phosphoprotein</keyword>
<evidence type="ECO:0000256" key="2">
    <source>
        <dbReference type="ARBA" id="ARBA00022553"/>
    </source>
</evidence>
<dbReference type="InterPro" id="IPR059000">
    <property type="entry name" value="ATPase_P-type_domA"/>
</dbReference>
<dbReference type="InterPro" id="IPR023298">
    <property type="entry name" value="ATPase_P-typ_TM_dom_sf"/>
</dbReference>
<dbReference type="SUPFAM" id="SSF81653">
    <property type="entry name" value="Calcium ATPase, transduction domain A"/>
    <property type="match status" value="1"/>
</dbReference>
<dbReference type="PROSITE" id="PS00154">
    <property type="entry name" value="ATPASE_E1_E2"/>
    <property type="match status" value="1"/>
</dbReference>
<dbReference type="InterPro" id="IPR018303">
    <property type="entry name" value="ATPase_P-typ_P_site"/>
</dbReference>
<dbReference type="InterPro" id="IPR044492">
    <property type="entry name" value="P_typ_ATPase_HD_dom"/>
</dbReference>
<accession>A0A1J4V7J8</accession>
<evidence type="ECO:0000256" key="5">
    <source>
        <dbReference type="ARBA" id="ARBA00022840"/>
    </source>
</evidence>
<dbReference type="GO" id="GO:0012505">
    <property type="term" value="C:endomembrane system"/>
    <property type="evidence" value="ECO:0007669"/>
    <property type="project" value="UniProtKB-SubCell"/>
</dbReference>
<reference evidence="12 13" key="1">
    <citation type="journal article" date="2016" name="Environ. Microbiol.">
        <title>Genomic resolution of a cold subsurface aquifer community provides metabolic insights for novel microbes adapted to high CO concentrations.</title>
        <authorList>
            <person name="Probst A.J."/>
            <person name="Castelle C.J."/>
            <person name="Singh A."/>
            <person name="Brown C.T."/>
            <person name="Anantharaman K."/>
            <person name="Sharon I."/>
            <person name="Hug L.A."/>
            <person name="Burstein D."/>
            <person name="Emerson J.B."/>
            <person name="Thomas B.C."/>
            <person name="Banfield J.F."/>
        </authorList>
    </citation>
    <scope>NUCLEOTIDE SEQUENCE [LARGE SCALE GENOMIC DNA]</scope>
    <source>
        <strain evidence="12">CG1_02_47_685</strain>
    </source>
</reference>
<keyword evidence="7" id="KW-1278">Translocase</keyword>
<evidence type="ECO:0000256" key="9">
    <source>
        <dbReference type="ARBA" id="ARBA00023136"/>
    </source>
</evidence>
<sequence>MNIFDHTIKTVDETLGVLGVSATSGLTSAEVRARVRKYGQNLLRAKNVMWWHILLRQFKSAFVYLLVVAVMVTLLLGEYVDTLMILLFLFINAILGFYQEYRSEKTVELLKHYVVSSVKVVRDGKLAVIRSSDLVPGDVVFLETGNKIPADVRFLEIEHFSVDESVLTGESVNVEKNTDSLGEIAKAYYQANNLGFSGTAVVSGTAKAVVVATGNASSIGTIAKITDETRKVSNFEKGISNFANFIMKMVVLVLLIVFVANIGIKGANADIAELFLFSIALTVSVIPEALPVVTTFSLSRGARRLAKKGIIVKRLSAVEDLGGIQILCSDKTGTLTENELSIAGMHGRNHGDILRYANLAGDFGQKKKIEPFDRALEQGIDDKEKHLLEKYERLTHLPFDPKTRRNISLLANEKDRVLLVRGAPEAVLDLCASDTDKNEKKKILEWVSGEGRHGRRVLAVAKMIFNSEKTHDIDIELLLKTGATFTFVGVVSFEDTIKKSAFRVVKKAAVLGVRIKIITGDSKEVAASVASEIGVGTDQEDVITADEWEALPAKERDAALEKYSVFARVSPEQKYEIVKSMQEKHEVGFLGEGINDAPVLKAAGVAIVVNSASDIAREASDIILLKKNLETILDGIAEGRKVFANTTKYIQATLTSNFGNFFAVATASLLIDFLPMLPLQILLVNLLSDFPMIAVATDSVDDVELVSPRRYDVKSIVLFSVLFGLLSAIFDFIFFGLYYRLGPDILRTNWFIASILTELVLIFSVRTNAFFVRAKRPSVTLLALSLVAMGATILLPFTKLGAGFSFVRPLTGDLKLIFVLVVVYFALTETLKLVYYRKVRNESVVEAHRGSVKMASERVFIGKNV</sequence>
<keyword evidence="5" id="KW-0067">ATP-binding</keyword>
<dbReference type="GO" id="GO:0016020">
    <property type="term" value="C:membrane"/>
    <property type="evidence" value="ECO:0007669"/>
    <property type="project" value="InterPro"/>
</dbReference>
<dbReference type="Gene3D" id="3.40.50.1000">
    <property type="entry name" value="HAD superfamily/HAD-like"/>
    <property type="match status" value="1"/>
</dbReference>
<dbReference type="GO" id="GO:0016887">
    <property type="term" value="F:ATP hydrolysis activity"/>
    <property type="evidence" value="ECO:0007669"/>
    <property type="project" value="InterPro"/>
</dbReference>
<gene>
    <name evidence="12" type="ORF">AUJ44_01100</name>
</gene>
<dbReference type="NCBIfam" id="TIGR01494">
    <property type="entry name" value="ATPase_P-type"/>
    <property type="match status" value="2"/>
</dbReference>
<feature type="transmembrane region" description="Helical" evidence="10">
    <location>
        <begin position="750"/>
        <end position="772"/>
    </location>
</feature>
<evidence type="ECO:0000256" key="6">
    <source>
        <dbReference type="ARBA" id="ARBA00022842"/>
    </source>
</evidence>
<dbReference type="InterPro" id="IPR008250">
    <property type="entry name" value="ATPase_P-typ_transduc_dom_A_sf"/>
</dbReference>
<feature type="transmembrane region" description="Helical" evidence="10">
    <location>
        <begin position="276"/>
        <end position="298"/>
    </location>
</feature>
<dbReference type="Gene3D" id="1.20.1110.10">
    <property type="entry name" value="Calcium-transporting ATPase, transmembrane domain"/>
    <property type="match status" value="1"/>
</dbReference>
<dbReference type="PANTHER" id="PTHR42861">
    <property type="entry name" value="CALCIUM-TRANSPORTING ATPASE"/>
    <property type="match status" value="1"/>
</dbReference>
<protein>
    <recommendedName>
        <fullName evidence="11">Cation-transporting P-type ATPase N-terminal domain-containing protein</fullName>
    </recommendedName>
</protein>
<feature type="transmembrane region" description="Helical" evidence="10">
    <location>
        <begin position="245"/>
        <end position="264"/>
    </location>
</feature>